<feature type="transmembrane region" description="Helical" evidence="1">
    <location>
        <begin position="67"/>
        <end position="88"/>
    </location>
</feature>
<dbReference type="RefSeq" id="WP_012997418.1">
    <property type="nucleotide sequence ID" value="NC_013926.1"/>
</dbReference>
<keyword evidence="1" id="KW-0472">Membrane</keyword>
<dbReference type="GO" id="GO:0016020">
    <property type="term" value="C:membrane"/>
    <property type="evidence" value="ECO:0007669"/>
    <property type="project" value="InterPro"/>
</dbReference>
<protein>
    <recommendedName>
        <fullName evidence="2">EamA domain-containing protein</fullName>
    </recommendedName>
</protein>
<feature type="domain" description="EamA" evidence="2">
    <location>
        <begin position="3"/>
        <end position="142"/>
    </location>
</feature>
<evidence type="ECO:0000313" key="3">
    <source>
        <dbReference type="EMBL" id="ADD09213.1"/>
    </source>
</evidence>
<dbReference type="InterPro" id="IPR037185">
    <property type="entry name" value="EmrE-like"/>
</dbReference>
<evidence type="ECO:0000259" key="2">
    <source>
        <dbReference type="Pfam" id="PF00892"/>
    </source>
</evidence>
<feature type="transmembrane region" description="Helical" evidence="1">
    <location>
        <begin position="125"/>
        <end position="143"/>
    </location>
</feature>
<keyword evidence="4" id="KW-1185">Reference proteome</keyword>
<feature type="transmembrane region" description="Helical" evidence="1">
    <location>
        <begin position="100"/>
        <end position="119"/>
    </location>
</feature>
<name>D3TAT4_ACIB4</name>
<dbReference type="InterPro" id="IPR000620">
    <property type="entry name" value="EamA_dom"/>
</dbReference>
<feature type="transmembrane region" description="Helical" evidence="1">
    <location>
        <begin position="36"/>
        <end position="55"/>
    </location>
</feature>
<dbReference type="SUPFAM" id="SSF103481">
    <property type="entry name" value="Multidrug resistance efflux transporter EmrE"/>
    <property type="match status" value="1"/>
</dbReference>
<gene>
    <name evidence="3" type="ordered locus">Aboo_1406</name>
</gene>
<organism evidence="3 4">
    <name type="scientific">Aciduliprofundum boonei (strain DSM 19572 / T469)</name>
    <dbReference type="NCBI Taxonomy" id="439481"/>
    <lineage>
        <taxon>Archaea</taxon>
        <taxon>Methanobacteriati</taxon>
        <taxon>Thermoplasmatota</taxon>
        <taxon>DHVE2 group</taxon>
        <taxon>Candidatus Aciduliprofundum</taxon>
    </lineage>
</organism>
<dbReference type="Gene3D" id="1.10.3730.20">
    <property type="match status" value="1"/>
</dbReference>
<dbReference type="EMBL" id="CP001941">
    <property type="protein sequence ID" value="ADD09213.1"/>
    <property type="molecule type" value="Genomic_DNA"/>
</dbReference>
<dbReference type="OrthoDB" id="361664at2157"/>
<dbReference type="GeneID" id="8828369"/>
<dbReference type="Pfam" id="PF00892">
    <property type="entry name" value="EamA"/>
    <property type="match status" value="1"/>
</dbReference>
<dbReference type="Proteomes" id="UP000001400">
    <property type="component" value="Chromosome"/>
</dbReference>
<accession>D3TAT4</accession>
<keyword evidence="1" id="KW-1133">Transmembrane helix</keyword>
<keyword evidence="1" id="KW-0812">Transmembrane</keyword>
<reference evidence="3" key="1">
    <citation type="submission" date="2010-02" db="EMBL/GenBank/DDBJ databases">
        <title>Complete sequence of Aciduliprofundum boonei T469.</title>
        <authorList>
            <consortium name="US DOE Joint Genome Institute"/>
            <person name="Lucas S."/>
            <person name="Copeland A."/>
            <person name="Lapidus A."/>
            <person name="Cheng J.-F."/>
            <person name="Bruce D."/>
            <person name="Goodwin L."/>
            <person name="Pitluck S."/>
            <person name="Saunders E."/>
            <person name="Detter J.C."/>
            <person name="Han C."/>
            <person name="Tapia R."/>
            <person name="Land M."/>
            <person name="Hauser L."/>
            <person name="Kyrpides N."/>
            <person name="Mikhailova N."/>
            <person name="Flores G."/>
            <person name="Reysenbach A.-L."/>
            <person name="Woyke T."/>
        </authorList>
    </citation>
    <scope>NUCLEOTIDE SEQUENCE</scope>
    <source>
        <strain evidence="3">T469</strain>
    </source>
</reference>
<evidence type="ECO:0000256" key="1">
    <source>
        <dbReference type="SAM" id="Phobius"/>
    </source>
</evidence>
<sequence>MQWWIYATITMVMFGITNFLVKLAGHYHMDSIFTSIILWLAVGVMGLMFLFYFWHQGSFQENLKNTPAIYLLLPTFAGVALAIGMYSIKIALTKGPAGPTVAISASNAFLVAVLAFFTIGEKISVGKLIGMFVIFAGIVIMTMF</sequence>
<feature type="transmembrane region" description="Helical" evidence="1">
    <location>
        <begin position="6"/>
        <end position="24"/>
    </location>
</feature>
<dbReference type="HOGENOM" id="CLU_1792003_0_0_2"/>
<dbReference type="KEGG" id="abi:Aboo_1406"/>
<proteinExistence type="predicted"/>
<dbReference type="AlphaFoldDB" id="D3TAT4"/>
<evidence type="ECO:0000313" key="4">
    <source>
        <dbReference type="Proteomes" id="UP000001400"/>
    </source>
</evidence>